<protein>
    <submittedName>
        <fullName evidence="1">Uncharacterized protein</fullName>
    </submittedName>
</protein>
<reference evidence="1" key="1">
    <citation type="journal article" date="2015" name="Front. Microbiol.">
        <title>Combining genomic sequencing methods to explore viral diversity and reveal potential virus-host interactions.</title>
        <authorList>
            <person name="Chow C.E."/>
            <person name="Winget D.M."/>
            <person name="White R.A.III."/>
            <person name="Hallam S.J."/>
            <person name="Suttle C.A."/>
        </authorList>
    </citation>
    <scope>NUCLEOTIDE SEQUENCE</scope>
    <source>
        <strain evidence="1">Oxic1_9</strain>
    </source>
</reference>
<dbReference type="EMBL" id="KR029604">
    <property type="protein sequence ID" value="AKH48504.1"/>
    <property type="molecule type" value="Genomic_DNA"/>
</dbReference>
<sequence length="58" mass="6471">MHPLKIGFNNFCFMSSTLFKSCSLFFCSCLLALFLVLTKSNASKSIAIYSSLSIFSFL</sequence>
<reference evidence="1" key="2">
    <citation type="submission" date="2015-03" db="EMBL/GenBank/DDBJ databases">
        <authorList>
            <person name="Chow C.-E.T."/>
            <person name="Winget D.M."/>
            <person name="White R.A.III."/>
            <person name="Hallam S.J."/>
            <person name="Suttle C.A."/>
        </authorList>
    </citation>
    <scope>NUCLEOTIDE SEQUENCE</scope>
    <source>
        <strain evidence="1">Oxic1_9</strain>
    </source>
</reference>
<proteinExistence type="predicted"/>
<accession>A0A0F7L7F3</accession>
<evidence type="ECO:0000313" key="1">
    <source>
        <dbReference type="EMBL" id="AKH48504.1"/>
    </source>
</evidence>
<organism evidence="1">
    <name type="scientific">uncultured marine virus</name>
    <dbReference type="NCBI Taxonomy" id="186617"/>
    <lineage>
        <taxon>Viruses</taxon>
        <taxon>environmental samples</taxon>
    </lineage>
</organism>
<name>A0A0F7L7F3_9VIRU</name>